<dbReference type="OrthoDB" id="10660960at2759"/>
<accession>A0A3S1ABU6</accession>
<gene>
    <name evidence="2" type="ORF">EGW08_004417</name>
</gene>
<sequence length="343" mass="37839">MSRGKVSPSPPYPDQVQRTYTVTAQRTSNQWGEPVFTVCVVPAHSVLSTLSTIAAASRSLQEESHASSLENPGFITTLVDIHADFSGAEVRSEATCQPKRPSANGDARDSLIYDHSSGNSASPYSYIAPCQSKKVDLGNEYSKLAKRSVLEAEPGAHPTSSVDAEGSSHCAAGWGSDAPTMEIRPRYDKRPVTIPSLRDKRHVTERETVHRQASPQISFLNPAETKGSSHCAAGWGSDAPTMEIRPRYDKRPVTIPSLRDKRHVTGRENFLMPALSGRGNVAERINKGKKSKAGSMKPGNGRRGLKSLRFPPQHRMLRHFQVSRYFRFLVVARNRLWALWRPG</sequence>
<evidence type="ECO:0000256" key="1">
    <source>
        <dbReference type="SAM" id="MobiDB-lite"/>
    </source>
</evidence>
<dbReference type="AlphaFoldDB" id="A0A3S1ABU6"/>
<feature type="region of interest" description="Disordered" evidence="1">
    <location>
        <begin position="286"/>
        <end position="307"/>
    </location>
</feature>
<evidence type="ECO:0000313" key="3">
    <source>
        <dbReference type="Proteomes" id="UP000271974"/>
    </source>
</evidence>
<feature type="region of interest" description="Disordered" evidence="1">
    <location>
        <begin position="151"/>
        <end position="177"/>
    </location>
</feature>
<keyword evidence="3" id="KW-1185">Reference proteome</keyword>
<comment type="caution">
    <text evidence="2">The sequence shown here is derived from an EMBL/GenBank/DDBJ whole genome shotgun (WGS) entry which is preliminary data.</text>
</comment>
<dbReference type="Proteomes" id="UP000271974">
    <property type="component" value="Unassembled WGS sequence"/>
</dbReference>
<evidence type="ECO:0000313" key="2">
    <source>
        <dbReference type="EMBL" id="RUS87818.1"/>
    </source>
</evidence>
<protein>
    <submittedName>
        <fullName evidence="2">Uncharacterized protein</fullName>
    </submittedName>
</protein>
<dbReference type="EMBL" id="RQTK01000100">
    <property type="protein sequence ID" value="RUS87818.1"/>
    <property type="molecule type" value="Genomic_DNA"/>
</dbReference>
<organism evidence="2 3">
    <name type="scientific">Elysia chlorotica</name>
    <name type="common">Eastern emerald elysia</name>
    <name type="synonym">Sea slug</name>
    <dbReference type="NCBI Taxonomy" id="188477"/>
    <lineage>
        <taxon>Eukaryota</taxon>
        <taxon>Metazoa</taxon>
        <taxon>Spiralia</taxon>
        <taxon>Lophotrochozoa</taxon>
        <taxon>Mollusca</taxon>
        <taxon>Gastropoda</taxon>
        <taxon>Heterobranchia</taxon>
        <taxon>Euthyneura</taxon>
        <taxon>Panpulmonata</taxon>
        <taxon>Sacoglossa</taxon>
        <taxon>Placobranchoidea</taxon>
        <taxon>Plakobranchidae</taxon>
        <taxon>Elysia</taxon>
    </lineage>
</organism>
<name>A0A3S1ABU6_ELYCH</name>
<reference evidence="2 3" key="1">
    <citation type="submission" date="2019-01" db="EMBL/GenBank/DDBJ databases">
        <title>A draft genome assembly of the solar-powered sea slug Elysia chlorotica.</title>
        <authorList>
            <person name="Cai H."/>
            <person name="Li Q."/>
            <person name="Fang X."/>
            <person name="Li J."/>
            <person name="Curtis N.E."/>
            <person name="Altenburger A."/>
            <person name="Shibata T."/>
            <person name="Feng M."/>
            <person name="Maeda T."/>
            <person name="Schwartz J.A."/>
            <person name="Shigenobu S."/>
            <person name="Lundholm N."/>
            <person name="Nishiyama T."/>
            <person name="Yang H."/>
            <person name="Hasebe M."/>
            <person name="Li S."/>
            <person name="Pierce S.K."/>
            <person name="Wang J."/>
        </authorList>
    </citation>
    <scope>NUCLEOTIDE SEQUENCE [LARGE SCALE GENOMIC DNA]</scope>
    <source>
        <strain evidence="2">EC2010</strain>
        <tissue evidence="2">Whole organism of an adult</tissue>
    </source>
</reference>
<proteinExistence type="predicted"/>